<reference evidence="3 4" key="1">
    <citation type="submission" date="2018-07" db="EMBL/GenBank/DDBJ databases">
        <title>Genomic Encyclopedia of Type Strains, Phase IV (KMG-IV): sequencing the most valuable type-strain genomes for metagenomic binning, comparative biology and taxonomic classification.</title>
        <authorList>
            <person name="Goeker M."/>
        </authorList>
    </citation>
    <scope>NUCLEOTIDE SEQUENCE [LARGE SCALE GENOMIC DNA]</scope>
    <source>
        <strain evidence="3 4">DSM 14364</strain>
    </source>
</reference>
<sequence length="256" mass="26667">MSSLRPFLALSVLGLLGVLALVPTLDAAIEQIRYLPDAPPVSDAALTAILLIQPAILLLAAVAIGVALAERAGLVSILLRRCRGKAAPEAAGGWLSGLLLAIGAGTIAAAADLILRTLSPGSFASIPRLDDVSLAGRATALLYGGITEELMIRFGLMTLLVWLGMRALRGRRPLWLVWTAIALAALAFAAGHLPALLSLGQPDTLLVLRTLALNAGLGLVYGWLYASRSLEHAMLAHMATHAVFWTATPLLSALGL</sequence>
<evidence type="ECO:0000256" key="1">
    <source>
        <dbReference type="SAM" id="Phobius"/>
    </source>
</evidence>
<keyword evidence="4" id="KW-1185">Reference proteome</keyword>
<protein>
    <submittedName>
        <fullName evidence="3">CAAX prenyl protease-like protein</fullName>
    </submittedName>
</protein>
<gene>
    <name evidence="3" type="ORF">DES45_101707</name>
</gene>
<feature type="transmembrane region" description="Helical" evidence="1">
    <location>
        <begin position="206"/>
        <end position="226"/>
    </location>
</feature>
<keyword evidence="1" id="KW-0472">Membrane</keyword>
<dbReference type="EMBL" id="QQBB01000001">
    <property type="protein sequence ID" value="RDI62437.1"/>
    <property type="molecule type" value="Genomic_DNA"/>
</dbReference>
<dbReference type="AlphaFoldDB" id="A0A370HVB3"/>
<organism evidence="3 4">
    <name type="scientific">Microvirga subterranea</name>
    <dbReference type="NCBI Taxonomy" id="186651"/>
    <lineage>
        <taxon>Bacteria</taxon>
        <taxon>Pseudomonadati</taxon>
        <taxon>Pseudomonadota</taxon>
        <taxon>Alphaproteobacteria</taxon>
        <taxon>Hyphomicrobiales</taxon>
        <taxon>Methylobacteriaceae</taxon>
        <taxon>Microvirga</taxon>
    </lineage>
</organism>
<accession>A0A370HVB3</accession>
<dbReference type="Pfam" id="PF02517">
    <property type="entry name" value="Rce1-like"/>
    <property type="match status" value="1"/>
</dbReference>
<evidence type="ECO:0000313" key="3">
    <source>
        <dbReference type="EMBL" id="RDI62437.1"/>
    </source>
</evidence>
<feature type="transmembrane region" description="Helical" evidence="1">
    <location>
        <begin position="90"/>
        <end position="111"/>
    </location>
</feature>
<evidence type="ECO:0000259" key="2">
    <source>
        <dbReference type="Pfam" id="PF02517"/>
    </source>
</evidence>
<comment type="caution">
    <text evidence="3">The sequence shown here is derived from an EMBL/GenBank/DDBJ whole genome shotgun (WGS) entry which is preliminary data.</text>
</comment>
<evidence type="ECO:0000313" key="4">
    <source>
        <dbReference type="Proteomes" id="UP000254925"/>
    </source>
</evidence>
<keyword evidence="3" id="KW-0645">Protease</keyword>
<keyword evidence="1" id="KW-1133">Transmembrane helix</keyword>
<feature type="transmembrane region" description="Helical" evidence="1">
    <location>
        <begin position="175"/>
        <end position="194"/>
    </location>
</feature>
<dbReference type="GO" id="GO:0080120">
    <property type="term" value="P:CAAX-box protein maturation"/>
    <property type="evidence" value="ECO:0007669"/>
    <property type="project" value="UniProtKB-ARBA"/>
</dbReference>
<dbReference type="OrthoDB" id="378663at2"/>
<proteinExistence type="predicted"/>
<feature type="domain" description="CAAX prenyl protease 2/Lysostaphin resistance protein A-like" evidence="2">
    <location>
        <begin position="139"/>
        <end position="242"/>
    </location>
</feature>
<name>A0A370HVB3_9HYPH</name>
<dbReference type="RefSeq" id="WP_114768553.1">
    <property type="nucleotide sequence ID" value="NZ_QQBB01000001.1"/>
</dbReference>
<dbReference type="InterPro" id="IPR003675">
    <property type="entry name" value="Rce1/LyrA-like_dom"/>
</dbReference>
<dbReference type="GO" id="GO:0006508">
    <property type="term" value="P:proteolysis"/>
    <property type="evidence" value="ECO:0007669"/>
    <property type="project" value="UniProtKB-KW"/>
</dbReference>
<dbReference type="Proteomes" id="UP000254925">
    <property type="component" value="Unassembled WGS sequence"/>
</dbReference>
<feature type="transmembrane region" description="Helical" evidence="1">
    <location>
        <begin position="150"/>
        <end position="168"/>
    </location>
</feature>
<keyword evidence="3" id="KW-0378">Hydrolase</keyword>
<feature type="transmembrane region" description="Helical" evidence="1">
    <location>
        <begin position="44"/>
        <end position="69"/>
    </location>
</feature>
<dbReference type="GO" id="GO:0004175">
    <property type="term" value="F:endopeptidase activity"/>
    <property type="evidence" value="ECO:0007669"/>
    <property type="project" value="UniProtKB-ARBA"/>
</dbReference>
<keyword evidence="1" id="KW-0812">Transmembrane</keyword>